<gene>
    <name evidence="9" type="ORF">KME65_05755</name>
</gene>
<dbReference type="GO" id="GO:0031418">
    <property type="term" value="F:L-ascorbic acid binding"/>
    <property type="evidence" value="ECO:0007669"/>
    <property type="project" value="UniProtKB-KW"/>
</dbReference>
<evidence type="ECO:0000313" key="10">
    <source>
        <dbReference type="Proteomes" id="UP000770889"/>
    </source>
</evidence>
<evidence type="ECO:0000256" key="4">
    <source>
        <dbReference type="ARBA" id="ARBA00022964"/>
    </source>
</evidence>
<keyword evidence="2 7" id="KW-0479">Metal-binding</keyword>
<keyword evidence="4 7" id="KW-0223">Dioxygenase</keyword>
<dbReference type="InterPro" id="IPR041097">
    <property type="entry name" value="PKHD_C"/>
</dbReference>
<comment type="cofactor">
    <cofactor evidence="7">
        <name>Fe(2+)</name>
        <dbReference type="ChEBI" id="CHEBI:29033"/>
    </cofactor>
    <text evidence="7">Binds 1 Fe(2+) ion per subunit.</text>
</comment>
<dbReference type="SMART" id="SM00702">
    <property type="entry name" value="P4Hc"/>
    <property type="match status" value="1"/>
</dbReference>
<dbReference type="Proteomes" id="UP000770889">
    <property type="component" value="Unassembled WGS sequence"/>
</dbReference>
<dbReference type="GO" id="GO:0005506">
    <property type="term" value="F:iron ion binding"/>
    <property type="evidence" value="ECO:0007669"/>
    <property type="project" value="UniProtKB-UniRule"/>
</dbReference>
<evidence type="ECO:0000256" key="1">
    <source>
        <dbReference type="ARBA" id="ARBA00001961"/>
    </source>
</evidence>
<dbReference type="InterPro" id="IPR006620">
    <property type="entry name" value="Pro_4_hyd_alph"/>
</dbReference>
<accession>A0A944M7C3</accession>
<dbReference type="PANTHER" id="PTHR41536:SF1">
    <property type="entry name" value="PKHD-TYPE HYDROXYLASE YBIX"/>
    <property type="match status" value="1"/>
</dbReference>
<dbReference type="NCBIfam" id="NF003974">
    <property type="entry name" value="PRK05467.1-3"/>
    <property type="match status" value="1"/>
</dbReference>
<dbReference type="PANTHER" id="PTHR41536">
    <property type="entry name" value="PKHD-TYPE HYDROXYLASE YBIX"/>
    <property type="match status" value="1"/>
</dbReference>
<dbReference type="Gene3D" id="2.60.120.620">
    <property type="entry name" value="q2cbj1_9rhob like domain"/>
    <property type="match status" value="1"/>
</dbReference>
<evidence type="ECO:0000313" key="9">
    <source>
        <dbReference type="EMBL" id="MBT2988450.1"/>
    </source>
</evidence>
<evidence type="ECO:0000256" key="7">
    <source>
        <dbReference type="HAMAP-Rule" id="MF_00657"/>
    </source>
</evidence>
<evidence type="ECO:0000256" key="5">
    <source>
        <dbReference type="ARBA" id="ARBA00023002"/>
    </source>
</evidence>
<keyword evidence="3 7" id="KW-0847">Vitamin C</keyword>
<name>A0A944M7C3_9GAMM</name>
<feature type="binding site" evidence="7">
    <location>
        <position position="98"/>
    </location>
    <ligand>
        <name>Fe cation</name>
        <dbReference type="ChEBI" id="CHEBI:24875"/>
    </ligand>
</feature>
<organism evidence="9 10">
    <name type="scientific">Candidatus Thiodiazotropha taylori</name>
    <dbReference type="NCBI Taxonomy" id="2792791"/>
    <lineage>
        <taxon>Bacteria</taxon>
        <taxon>Pseudomonadati</taxon>
        <taxon>Pseudomonadota</taxon>
        <taxon>Gammaproteobacteria</taxon>
        <taxon>Chromatiales</taxon>
        <taxon>Sedimenticolaceae</taxon>
        <taxon>Candidatus Thiodiazotropha</taxon>
    </lineage>
</organism>
<dbReference type="EMBL" id="JAHHGM010000004">
    <property type="protein sequence ID" value="MBT2988450.1"/>
    <property type="molecule type" value="Genomic_DNA"/>
</dbReference>
<dbReference type="HAMAP" id="MF_00657">
    <property type="entry name" value="Hydroxyl_YbiX"/>
    <property type="match status" value="1"/>
</dbReference>
<keyword evidence="6 7" id="KW-0408">Iron</keyword>
<proteinExistence type="inferred from homology"/>
<protein>
    <submittedName>
        <fullName evidence="9">Fe2+-dependent dioxygenase</fullName>
    </submittedName>
</protein>
<feature type="binding site" evidence="7">
    <location>
        <position position="96"/>
    </location>
    <ligand>
        <name>Fe cation</name>
        <dbReference type="ChEBI" id="CHEBI:24875"/>
    </ligand>
</feature>
<keyword evidence="5 7" id="KW-0560">Oxidoreductase</keyword>
<dbReference type="Pfam" id="PF13640">
    <property type="entry name" value="2OG-FeII_Oxy_3"/>
    <property type="match status" value="1"/>
</dbReference>
<dbReference type="AlphaFoldDB" id="A0A944M7C3"/>
<evidence type="ECO:0000256" key="3">
    <source>
        <dbReference type="ARBA" id="ARBA00022896"/>
    </source>
</evidence>
<feature type="binding site" evidence="7">
    <location>
        <position position="167"/>
    </location>
    <ligand>
        <name>2-oxoglutarate</name>
        <dbReference type="ChEBI" id="CHEBI:16810"/>
    </ligand>
</feature>
<dbReference type="InterPro" id="IPR023550">
    <property type="entry name" value="PKHD_hydroxylase"/>
</dbReference>
<feature type="domain" description="Fe2OG dioxygenase" evidence="8">
    <location>
        <begin position="78"/>
        <end position="176"/>
    </location>
</feature>
<dbReference type="GO" id="GO:0016706">
    <property type="term" value="F:2-oxoglutarate-dependent dioxygenase activity"/>
    <property type="evidence" value="ECO:0007669"/>
    <property type="project" value="UniProtKB-UniRule"/>
</dbReference>
<dbReference type="NCBIfam" id="NF003975">
    <property type="entry name" value="PRK05467.1-4"/>
    <property type="match status" value="1"/>
</dbReference>
<comment type="caution">
    <text evidence="9">The sequence shown here is derived from an EMBL/GenBank/DDBJ whole genome shotgun (WGS) entry which is preliminary data.</text>
</comment>
<dbReference type="Pfam" id="PF18331">
    <property type="entry name" value="PKHD_C"/>
    <property type="match status" value="1"/>
</dbReference>
<evidence type="ECO:0000256" key="6">
    <source>
        <dbReference type="ARBA" id="ARBA00023004"/>
    </source>
</evidence>
<comment type="cofactor">
    <cofactor evidence="1 7">
        <name>L-ascorbate</name>
        <dbReference type="ChEBI" id="CHEBI:38290"/>
    </cofactor>
</comment>
<evidence type="ECO:0000259" key="8">
    <source>
        <dbReference type="PROSITE" id="PS51471"/>
    </source>
</evidence>
<evidence type="ECO:0000256" key="2">
    <source>
        <dbReference type="ARBA" id="ARBA00022723"/>
    </source>
</evidence>
<dbReference type="PROSITE" id="PS51471">
    <property type="entry name" value="FE2OG_OXY"/>
    <property type="match status" value="1"/>
</dbReference>
<feature type="binding site" evidence="7">
    <location>
        <position position="157"/>
    </location>
    <ligand>
        <name>Fe cation</name>
        <dbReference type="ChEBI" id="CHEBI:24875"/>
    </ligand>
</feature>
<dbReference type="GO" id="GO:0006974">
    <property type="term" value="P:DNA damage response"/>
    <property type="evidence" value="ECO:0007669"/>
    <property type="project" value="TreeGrafter"/>
</dbReference>
<dbReference type="InterPro" id="IPR005123">
    <property type="entry name" value="Oxoglu/Fe-dep_dioxygenase_dom"/>
</dbReference>
<dbReference type="InterPro" id="IPR044862">
    <property type="entry name" value="Pro_4_hyd_alph_FE2OG_OXY"/>
</dbReference>
<reference evidence="9 10" key="1">
    <citation type="submission" date="2021-05" db="EMBL/GenBank/DDBJ databases">
        <title>Genetic and Functional Diversity in Clade A Lucinid endosymbionts from the Bahamas.</title>
        <authorList>
            <person name="Giani N.M."/>
            <person name="Engel A.S."/>
            <person name="Campbell B.J."/>
        </authorList>
    </citation>
    <scope>NUCLEOTIDE SEQUENCE [LARGE SCALE GENOMIC DNA]</scope>
    <source>
        <strain evidence="9">LUC16012Gg_MoonRockCtena</strain>
    </source>
</reference>
<sequence>MLVEIEDLLMQPQLQKIDEVLARAEFVDGKLTAGKAAQRVKNNEELKGEQKQMELLIRILTSAMGNNPIFRSAVLPYRMADPIFARYQSGMTYGDHVDDPLMGLSGQRFRSDVSMTIFLREPESYQGGELVVRTTFGEKRVKLRAGSAVIYPSSSLHHVAEVTEGERMVALAWIQSYVRDPARRELLYELDLAREHLLATAPEAETTGLVDKSYANLLRMWGDV</sequence>
<dbReference type="GO" id="GO:0006879">
    <property type="term" value="P:intracellular iron ion homeostasis"/>
    <property type="evidence" value="ECO:0007669"/>
    <property type="project" value="TreeGrafter"/>
</dbReference>
<dbReference type="Gene3D" id="4.10.860.20">
    <property type="entry name" value="Rabenosyn, Rab binding domain"/>
    <property type="match status" value="1"/>
</dbReference>